<dbReference type="Proteomes" id="UP001642464">
    <property type="component" value="Unassembled WGS sequence"/>
</dbReference>
<dbReference type="EMBL" id="CAXAMM010038884">
    <property type="protein sequence ID" value="CAK9081752.1"/>
    <property type="molecule type" value="Genomic_DNA"/>
</dbReference>
<evidence type="ECO:0000313" key="3">
    <source>
        <dbReference type="Proteomes" id="UP001642464"/>
    </source>
</evidence>
<gene>
    <name evidence="2" type="ORF">SCF082_LOCUS38888</name>
</gene>
<reference evidence="2 3" key="1">
    <citation type="submission" date="2024-02" db="EMBL/GenBank/DDBJ databases">
        <authorList>
            <person name="Chen Y."/>
            <person name="Shah S."/>
            <person name="Dougan E. K."/>
            <person name="Thang M."/>
            <person name="Chan C."/>
        </authorList>
    </citation>
    <scope>NUCLEOTIDE SEQUENCE [LARGE SCALE GENOMIC DNA]</scope>
</reference>
<dbReference type="Gene3D" id="2.170.270.10">
    <property type="entry name" value="SET domain"/>
    <property type="match status" value="1"/>
</dbReference>
<keyword evidence="3" id="KW-1185">Reference proteome</keyword>
<sequence length="200" mass="22178">MAAFLRPGVLTQRALQSWTTFLPRLRSKSNVVRLLTRMDESEELPRAQVYGASSSFGARVPLVLRASSRGGRGVFAGTSVREGAEVEVCPVLALKRDHIAAECAGMRYFFGGEDGNSLLCVLGYGMLYNHAKSPQTSAQQGSKEFSNLSYALHESPEDVRDALDGGVCVRFVARRMIEEGEELLIDYSDRWWQTKKEDPL</sequence>
<dbReference type="InterPro" id="IPR001214">
    <property type="entry name" value="SET_dom"/>
</dbReference>
<dbReference type="Pfam" id="PF00856">
    <property type="entry name" value="SET"/>
    <property type="match status" value="1"/>
</dbReference>
<dbReference type="PROSITE" id="PS50280">
    <property type="entry name" value="SET"/>
    <property type="match status" value="1"/>
</dbReference>
<feature type="domain" description="SET" evidence="1">
    <location>
        <begin position="60"/>
        <end position="188"/>
    </location>
</feature>
<evidence type="ECO:0000313" key="2">
    <source>
        <dbReference type="EMBL" id="CAK9081752.1"/>
    </source>
</evidence>
<dbReference type="SUPFAM" id="SSF82199">
    <property type="entry name" value="SET domain"/>
    <property type="match status" value="1"/>
</dbReference>
<accession>A0ABP0Q1Z0</accession>
<evidence type="ECO:0000259" key="1">
    <source>
        <dbReference type="PROSITE" id="PS50280"/>
    </source>
</evidence>
<organism evidence="2 3">
    <name type="scientific">Durusdinium trenchii</name>
    <dbReference type="NCBI Taxonomy" id="1381693"/>
    <lineage>
        <taxon>Eukaryota</taxon>
        <taxon>Sar</taxon>
        <taxon>Alveolata</taxon>
        <taxon>Dinophyceae</taxon>
        <taxon>Suessiales</taxon>
        <taxon>Symbiodiniaceae</taxon>
        <taxon>Durusdinium</taxon>
    </lineage>
</organism>
<comment type="caution">
    <text evidence="2">The sequence shown here is derived from an EMBL/GenBank/DDBJ whole genome shotgun (WGS) entry which is preliminary data.</text>
</comment>
<proteinExistence type="predicted"/>
<name>A0ABP0Q1Z0_9DINO</name>
<dbReference type="InterPro" id="IPR046341">
    <property type="entry name" value="SET_dom_sf"/>
</dbReference>
<protein>
    <submittedName>
        <fullName evidence="2">SET domain-containing protein</fullName>
    </submittedName>
</protein>